<dbReference type="Proteomes" id="UP000529637">
    <property type="component" value="Unassembled WGS sequence"/>
</dbReference>
<evidence type="ECO:0000256" key="1">
    <source>
        <dbReference type="SAM" id="MobiDB-lite"/>
    </source>
</evidence>
<evidence type="ECO:0000313" key="3">
    <source>
        <dbReference type="Proteomes" id="UP000529637"/>
    </source>
</evidence>
<organism evidence="2 3">
    <name type="scientific">Piscinibacter koreensis</name>
    <dbReference type="NCBI Taxonomy" id="2742824"/>
    <lineage>
        <taxon>Bacteria</taxon>
        <taxon>Pseudomonadati</taxon>
        <taxon>Pseudomonadota</taxon>
        <taxon>Betaproteobacteria</taxon>
        <taxon>Burkholderiales</taxon>
        <taxon>Sphaerotilaceae</taxon>
        <taxon>Piscinibacter</taxon>
    </lineage>
</organism>
<reference evidence="2 3" key="1">
    <citation type="submission" date="2020-06" db="EMBL/GenBank/DDBJ databases">
        <title>Schlegella sp. ID0723 isolated from air conditioner.</title>
        <authorList>
            <person name="Kim D.Y."/>
            <person name="Kim D.-U."/>
        </authorList>
    </citation>
    <scope>NUCLEOTIDE SEQUENCE [LARGE SCALE GENOMIC DNA]</scope>
    <source>
        <strain evidence="2 3">ID0723</strain>
    </source>
</reference>
<dbReference type="InterPro" id="IPR030906">
    <property type="entry name" value="Surf_polysacc"/>
</dbReference>
<keyword evidence="3" id="KW-1185">Reference proteome</keyword>
<comment type="caution">
    <text evidence="2">The sequence shown here is derived from an EMBL/GenBank/DDBJ whole genome shotgun (WGS) entry which is preliminary data.</text>
</comment>
<feature type="region of interest" description="Disordered" evidence="1">
    <location>
        <begin position="382"/>
        <end position="405"/>
    </location>
</feature>
<proteinExistence type="predicted"/>
<name>A0A7Y6NL75_9BURK</name>
<gene>
    <name evidence="2" type="ORF">HQN59_05650</name>
</gene>
<evidence type="ECO:0000313" key="2">
    <source>
        <dbReference type="EMBL" id="NUZ05243.1"/>
    </source>
</evidence>
<dbReference type="AlphaFoldDB" id="A0A7Y6NL75"/>
<accession>A0A7Y6NL75</accession>
<evidence type="ECO:0008006" key="4">
    <source>
        <dbReference type="Google" id="ProtNLM"/>
    </source>
</evidence>
<protein>
    <recommendedName>
        <fullName evidence="4">Surface carbohydrate biosynthesis protein</fullName>
    </recommendedName>
</protein>
<sequence length="446" mass="48667">MKHLILPVETAARELDAKLLLAVHAVQRGVAVTLGLKALLNLAIDRFPAGVFLPPNFSRSSEKMIAIAGQLGHRVVGWDEEGLVWINEAMYRERRVSRRSLAGLEKVFAWGAQQADALRPALDGLDVDLVLAGHPRADLLRPALRASYAARAEALRAELGDFILVNSNFGWLNHALRYGFTANGERDLAALAARSGFPADYLAHRLALYNRFVEVLPAIARRFPDRQIVIRPHPSESDVDWRRASEGLANVTVRYDSELIPWLLAAGHIIHNGCTTALETAMLDRTPISYRPVISPRHEIPQPALVSVEARTPADLLDLLGDGGLTRRVEAPVATNLAGLVASASGALASERMAAVIDAMLSEPRPPVSRWRRLGGRAAAMQRRMKHRRTSAAGDSSRNPAYYSQKFPPTPVAEIEARTAAFAAALGLPAPRVAEISDRVFRLTPA</sequence>
<dbReference type="EMBL" id="JABWMJ010000002">
    <property type="protein sequence ID" value="NUZ05243.1"/>
    <property type="molecule type" value="Genomic_DNA"/>
</dbReference>
<dbReference type="NCBIfam" id="TIGR04396">
    <property type="entry name" value="surf_polysacc"/>
    <property type="match status" value="1"/>
</dbReference>